<protein>
    <submittedName>
        <fullName evidence="2">Hint domain-containing protein</fullName>
    </submittedName>
</protein>
<dbReference type="RefSeq" id="WP_263338334.1">
    <property type="nucleotide sequence ID" value="NZ_JAOVQO010000015.1"/>
</dbReference>
<comment type="caution">
    <text evidence="2">The sequence shown here is derived from an EMBL/GenBank/DDBJ whole genome shotgun (WGS) entry which is preliminary data.</text>
</comment>
<organism evidence="2 3">
    <name type="scientific">Albidovulum salinarum</name>
    <dbReference type="NCBI Taxonomy" id="2984153"/>
    <lineage>
        <taxon>Bacteria</taxon>
        <taxon>Pseudomonadati</taxon>
        <taxon>Pseudomonadota</taxon>
        <taxon>Alphaproteobacteria</taxon>
        <taxon>Rhodobacterales</taxon>
        <taxon>Paracoccaceae</taxon>
        <taxon>Albidovulum</taxon>
    </lineage>
</organism>
<feature type="domain" description="Hedgehog/Intein (Hint)" evidence="1">
    <location>
        <begin position="170"/>
        <end position="306"/>
    </location>
</feature>
<evidence type="ECO:0000259" key="1">
    <source>
        <dbReference type="Pfam" id="PF13403"/>
    </source>
</evidence>
<keyword evidence="3" id="KW-1185">Reference proteome</keyword>
<dbReference type="InterPro" id="IPR036844">
    <property type="entry name" value="Hint_dom_sf"/>
</dbReference>
<sequence>MTWLALRKIGGPTQRIGATGLPVRLDVGTLVFELDLDEVARVRGPVLRLAPRMEPQRIFALEATTDGRLHFLRRHGPDVSHLSIGLGRVPVSGQLRLSYHWDHRRGRSLLTAENLTSGTIRQQEANVALPLLAGEIGALFDTDREGPRHTALDWFGLADHWQTVGPTPGLAPWTEIVTADGPRPIASIRPGDLVLTADEGLQPVLWQGGVEVPAIGSFRPVRLIAPYFGLGSDLVAQPSQRIALSGADVEYHFGEEEVLVEARHLVNGETAVWEAESATAICHGLLLERHALIAAGGVWTESLYLGRIAANPALARTTAPGALAARGALPLHSSPVRRELLEFEALELSLARLRRRAPRAV</sequence>
<accession>A0ABT2X7A0</accession>
<evidence type="ECO:0000313" key="3">
    <source>
        <dbReference type="Proteomes" id="UP001209535"/>
    </source>
</evidence>
<dbReference type="EMBL" id="JAOVQO010000015">
    <property type="protein sequence ID" value="MCU9849515.1"/>
    <property type="molecule type" value="Genomic_DNA"/>
</dbReference>
<proteinExistence type="predicted"/>
<dbReference type="SUPFAM" id="SSF51294">
    <property type="entry name" value="Hedgehog/intein (Hint) domain"/>
    <property type="match status" value="1"/>
</dbReference>
<dbReference type="InterPro" id="IPR028992">
    <property type="entry name" value="Hedgehog/Intein_dom"/>
</dbReference>
<dbReference type="Pfam" id="PF13403">
    <property type="entry name" value="Hint_2"/>
    <property type="match status" value="1"/>
</dbReference>
<dbReference type="Proteomes" id="UP001209535">
    <property type="component" value="Unassembled WGS sequence"/>
</dbReference>
<name>A0ABT2X7A0_9RHOB</name>
<gene>
    <name evidence="2" type="ORF">OEZ60_16055</name>
</gene>
<reference evidence="2 3" key="1">
    <citation type="submission" date="2022-10" db="EMBL/GenBank/DDBJ databases">
        <title>Defluviimonas sp. nov., isolated from ocean surface sediments.</title>
        <authorList>
            <person name="He W."/>
            <person name="Wang L."/>
            <person name="Zhang D.-F."/>
        </authorList>
    </citation>
    <scope>NUCLEOTIDE SEQUENCE [LARGE SCALE GENOMIC DNA]</scope>
    <source>
        <strain evidence="2 3">WL0024</strain>
    </source>
</reference>
<evidence type="ECO:0000313" key="2">
    <source>
        <dbReference type="EMBL" id="MCU9849515.1"/>
    </source>
</evidence>